<dbReference type="GO" id="GO:0007166">
    <property type="term" value="P:cell surface receptor signaling pathway"/>
    <property type="evidence" value="ECO:0007669"/>
    <property type="project" value="InterPro"/>
</dbReference>
<dbReference type="SUPFAM" id="SSF81321">
    <property type="entry name" value="Family A G protein-coupled receptor-like"/>
    <property type="match status" value="1"/>
</dbReference>
<evidence type="ECO:0000313" key="16">
    <source>
        <dbReference type="Proteomes" id="UP001162480"/>
    </source>
</evidence>
<dbReference type="InterPro" id="IPR000832">
    <property type="entry name" value="GPCR_2_secretin-like"/>
</dbReference>
<feature type="transmembrane region" description="Helical" evidence="12">
    <location>
        <begin position="185"/>
        <end position="206"/>
    </location>
</feature>
<dbReference type="Pfam" id="PF00002">
    <property type="entry name" value="7tm_2"/>
    <property type="match status" value="1"/>
</dbReference>
<dbReference type="Gene3D" id="4.10.1240.10">
    <property type="entry name" value="GPCR, family 2, extracellular hormone receptor domain"/>
    <property type="match status" value="1"/>
</dbReference>
<feature type="transmembrane region" description="Helical" evidence="12">
    <location>
        <begin position="360"/>
        <end position="382"/>
    </location>
</feature>
<keyword evidence="5 12" id="KW-1133">Transmembrane helix</keyword>
<feature type="compositionally biased region" description="Acidic residues" evidence="11">
    <location>
        <begin position="493"/>
        <end position="502"/>
    </location>
</feature>
<feature type="compositionally biased region" description="Polar residues" evidence="11">
    <location>
        <begin position="505"/>
        <end position="514"/>
    </location>
</feature>
<feature type="domain" description="G-protein coupled receptors family 2 profile 2" evidence="14">
    <location>
        <begin position="148"/>
        <end position="416"/>
    </location>
</feature>
<keyword evidence="7 12" id="KW-0472">Membrane</keyword>
<dbReference type="PROSITE" id="PS50261">
    <property type="entry name" value="G_PROTEIN_RECEP_F2_4"/>
    <property type="match status" value="1"/>
</dbReference>
<feature type="region of interest" description="Disordered" evidence="11">
    <location>
        <begin position="478"/>
        <end position="520"/>
    </location>
</feature>
<keyword evidence="3" id="KW-1003">Cell membrane</keyword>
<comment type="similarity">
    <text evidence="2">Belongs to the G-protein coupled receptor 2 family.</text>
</comment>
<name>A0AA36FPT8_OCTVU</name>
<dbReference type="Proteomes" id="UP001162480">
    <property type="component" value="Chromosome 27"/>
</dbReference>
<dbReference type="EMBL" id="OX597840">
    <property type="protein sequence ID" value="CAI9741683.1"/>
    <property type="molecule type" value="Genomic_DNA"/>
</dbReference>
<comment type="subcellular location">
    <subcellularLocation>
        <location evidence="1">Cell membrane</location>
        <topology evidence="1">Multi-pass membrane protein</topology>
    </subcellularLocation>
</comment>
<dbReference type="InterPro" id="IPR001879">
    <property type="entry name" value="GPCR_2_extracellular_dom"/>
</dbReference>
<evidence type="ECO:0000256" key="1">
    <source>
        <dbReference type="ARBA" id="ARBA00004651"/>
    </source>
</evidence>
<dbReference type="InterPro" id="IPR036445">
    <property type="entry name" value="GPCR_2_extracell_dom_sf"/>
</dbReference>
<feature type="transmembrane region" description="Helical" evidence="12">
    <location>
        <begin position="319"/>
        <end position="340"/>
    </location>
</feature>
<feature type="transmembrane region" description="Helical" evidence="12">
    <location>
        <begin position="394"/>
        <end position="417"/>
    </location>
</feature>
<dbReference type="InterPro" id="IPR017983">
    <property type="entry name" value="GPCR_2_secretin-like_CS"/>
</dbReference>
<organism evidence="15 16">
    <name type="scientific">Octopus vulgaris</name>
    <name type="common">Common octopus</name>
    <dbReference type="NCBI Taxonomy" id="6645"/>
    <lineage>
        <taxon>Eukaryota</taxon>
        <taxon>Metazoa</taxon>
        <taxon>Spiralia</taxon>
        <taxon>Lophotrochozoa</taxon>
        <taxon>Mollusca</taxon>
        <taxon>Cephalopoda</taxon>
        <taxon>Coleoidea</taxon>
        <taxon>Octopodiformes</taxon>
        <taxon>Octopoda</taxon>
        <taxon>Incirrata</taxon>
        <taxon>Octopodidae</taxon>
        <taxon>Octopus</taxon>
    </lineage>
</organism>
<keyword evidence="8" id="KW-0675">Receptor</keyword>
<dbReference type="SMART" id="SM00008">
    <property type="entry name" value="HormR"/>
    <property type="match status" value="1"/>
</dbReference>
<evidence type="ECO:0000256" key="3">
    <source>
        <dbReference type="ARBA" id="ARBA00022475"/>
    </source>
</evidence>
<dbReference type="Pfam" id="PF02793">
    <property type="entry name" value="HRM"/>
    <property type="match status" value="1"/>
</dbReference>
<dbReference type="InterPro" id="IPR017981">
    <property type="entry name" value="GPCR_2-like_7TM"/>
</dbReference>
<evidence type="ECO:0000259" key="13">
    <source>
        <dbReference type="PROSITE" id="PS50227"/>
    </source>
</evidence>
<evidence type="ECO:0000256" key="5">
    <source>
        <dbReference type="ARBA" id="ARBA00022989"/>
    </source>
</evidence>
<feature type="transmembrane region" description="Helical" evidence="12">
    <location>
        <begin position="249"/>
        <end position="268"/>
    </location>
</feature>
<keyword evidence="4 12" id="KW-0812">Transmembrane</keyword>
<dbReference type="PANTHER" id="PTHR45620">
    <property type="entry name" value="PDF RECEPTOR-LIKE PROTEIN-RELATED"/>
    <property type="match status" value="1"/>
</dbReference>
<reference evidence="15" key="1">
    <citation type="submission" date="2023-08" db="EMBL/GenBank/DDBJ databases">
        <authorList>
            <person name="Alioto T."/>
            <person name="Alioto T."/>
            <person name="Gomez Garrido J."/>
        </authorList>
    </citation>
    <scope>NUCLEOTIDE SEQUENCE</scope>
</reference>
<evidence type="ECO:0000256" key="4">
    <source>
        <dbReference type="ARBA" id="ARBA00022692"/>
    </source>
</evidence>
<feature type="domain" description="G-protein coupled receptors family 2 profile 1" evidence="13">
    <location>
        <begin position="53"/>
        <end position="137"/>
    </location>
</feature>
<evidence type="ECO:0000256" key="6">
    <source>
        <dbReference type="ARBA" id="ARBA00023040"/>
    </source>
</evidence>
<evidence type="ECO:0000256" key="8">
    <source>
        <dbReference type="ARBA" id="ARBA00023170"/>
    </source>
</evidence>
<keyword evidence="10" id="KW-0807">Transducer</keyword>
<sequence length="655" mass="75651">MYTMSVVSVYTLAVYTLVACVLLPVHTFEFYSKFQVKVSKEEQRKYLYEARRQCNISSDEVSSSNPEGAHCSSVWDGILCWPQTSAGTVAELQCPSYINNFYTNGLASRKCMENGQWYVLERYNRSWTNYSQCFEETNRWVKVHLSHIPIIYTIGYGISLVSLCGAVLVMLYFRRLHCSRNTLHINMFMSFILRAAVCLIKEQLLVDGFGLPEDLQTHSNGQFYFRDDSSHWQCKLLFSLFHYTLAANYIWILMEGLYLHNLVTVAMFSQKSGVRPYIIVGWCFPFSFVIPWVVVRLFLEDTYCWYTHSNKAYFWIMKGPIMGSVMINFLLFLNIIRVLFSKFDMNRPKKRARNNRYRRLAKSTLVLIPLFGIHYMVFLWLPDDIGKKAELVKLYFEMLFNSFQGLFVGILFCYMNAELQQQQGIMAFRVNISARHQHVFKAHLFREHGSIQLHGQISAGERAFLLQQAAAIGTNRTEPNNTLLVTPGGTTDDNVDDGDDNTEGQSMTLTQTYDDNSKDPKDLNVVDEIHTLLNLPKETMDPAAAEPTSKEQEQFQMNQQGLEMGPEGEDSDDNELEYEDYNNEDNDNQIYIFDNNNDTKDNYYGYKIPSVLIIFVVSMNITMTIVYLGIFGMALFLSAEKRAQKIKLTDICTKI</sequence>
<dbReference type="GO" id="GO:0008528">
    <property type="term" value="F:G protein-coupled peptide receptor activity"/>
    <property type="evidence" value="ECO:0007669"/>
    <property type="project" value="TreeGrafter"/>
</dbReference>
<evidence type="ECO:0000256" key="9">
    <source>
        <dbReference type="ARBA" id="ARBA00023180"/>
    </source>
</evidence>
<keyword evidence="9" id="KW-0325">Glycoprotein</keyword>
<dbReference type="PRINTS" id="PR00249">
    <property type="entry name" value="GPCRSECRETIN"/>
</dbReference>
<feature type="transmembrane region" description="Helical" evidence="12">
    <location>
        <begin position="611"/>
        <end position="637"/>
    </location>
</feature>
<feature type="transmembrane region" description="Helical" evidence="12">
    <location>
        <begin position="150"/>
        <end position="173"/>
    </location>
</feature>
<protein>
    <submittedName>
        <fullName evidence="15">Parathyroid hormone 2 receptor-like</fullName>
    </submittedName>
</protein>
<dbReference type="SUPFAM" id="SSF111418">
    <property type="entry name" value="Hormone receptor domain"/>
    <property type="match status" value="1"/>
</dbReference>
<evidence type="ECO:0000313" key="15">
    <source>
        <dbReference type="EMBL" id="CAI9741683.1"/>
    </source>
</evidence>
<dbReference type="GO" id="GO:0005886">
    <property type="term" value="C:plasma membrane"/>
    <property type="evidence" value="ECO:0007669"/>
    <property type="project" value="UniProtKB-SubCell"/>
</dbReference>
<evidence type="ECO:0000256" key="2">
    <source>
        <dbReference type="ARBA" id="ARBA00005314"/>
    </source>
</evidence>
<dbReference type="AlphaFoldDB" id="A0AA36FPT8"/>
<dbReference type="Gene3D" id="1.20.1070.10">
    <property type="entry name" value="Rhodopsin 7-helix transmembrane proteins"/>
    <property type="match status" value="1"/>
</dbReference>
<feature type="transmembrane region" description="Helical" evidence="12">
    <location>
        <begin position="277"/>
        <end position="299"/>
    </location>
</feature>
<dbReference type="PANTHER" id="PTHR45620:SF1">
    <property type="entry name" value="G-PROTEIN COUPLED RECEPTORS FAMILY 2 PROFILE 2 DOMAIN-CONTAINING PROTEIN"/>
    <property type="match status" value="1"/>
</dbReference>
<accession>A0AA36FPT8</accession>
<dbReference type="PROSITE" id="PS50227">
    <property type="entry name" value="G_PROTEIN_RECEP_F2_3"/>
    <property type="match status" value="1"/>
</dbReference>
<dbReference type="InterPro" id="IPR050332">
    <property type="entry name" value="GPCR_2"/>
</dbReference>
<proteinExistence type="inferred from homology"/>
<evidence type="ECO:0000259" key="14">
    <source>
        <dbReference type="PROSITE" id="PS50261"/>
    </source>
</evidence>
<evidence type="ECO:0000256" key="7">
    <source>
        <dbReference type="ARBA" id="ARBA00023136"/>
    </source>
</evidence>
<evidence type="ECO:0000256" key="10">
    <source>
        <dbReference type="ARBA" id="ARBA00023224"/>
    </source>
</evidence>
<dbReference type="GO" id="GO:0007188">
    <property type="term" value="P:adenylate cyclase-modulating G protein-coupled receptor signaling pathway"/>
    <property type="evidence" value="ECO:0007669"/>
    <property type="project" value="TreeGrafter"/>
</dbReference>
<dbReference type="GO" id="GO:0017046">
    <property type="term" value="F:peptide hormone binding"/>
    <property type="evidence" value="ECO:0007669"/>
    <property type="project" value="TreeGrafter"/>
</dbReference>
<keyword evidence="16" id="KW-1185">Reference proteome</keyword>
<evidence type="ECO:0000256" key="11">
    <source>
        <dbReference type="SAM" id="MobiDB-lite"/>
    </source>
</evidence>
<dbReference type="PROSITE" id="PS00649">
    <property type="entry name" value="G_PROTEIN_RECEP_F2_1"/>
    <property type="match status" value="1"/>
</dbReference>
<evidence type="ECO:0000256" key="12">
    <source>
        <dbReference type="SAM" id="Phobius"/>
    </source>
</evidence>
<keyword evidence="6" id="KW-0297">G-protein coupled receptor</keyword>
<gene>
    <name evidence="15" type="ORF">OCTVUL_1B006598</name>
</gene>